<evidence type="ECO:0000256" key="6">
    <source>
        <dbReference type="RuleBase" id="RU365089"/>
    </source>
</evidence>
<gene>
    <name evidence="7" type="ORF">CP963_13845</name>
</gene>
<keyword evidence="3 6" id="KW-0815">Transposition</keyword>
<dbReference type="Proteomes" id="UP000290378">
    <property type="component" value="Unassembled WGS sequence"/>
</dbReference>
<keyword evidence="6" id="KW-0814">Transposable element</keyword>
<dbReference type="AlphaFoldDB" id="A0AA94FAL5"/>
<evidence type="ECO:0000256" key="3">
    <source>
        <dbReference type="ARBA" id="ARBA00022578"/>
    </source>
</evidence>
<dbReference type="PANTHER" id="PTHR33217">
    <property type="entry name" value="TRANSPOSASE FOR INSERTION SEQUENCE ELEMENT IS1081"/>
    <property type="match status" value="1"/>
</dbReference>
<dbReference type="Pfam" id="PF00872">
    <property type="entry name" value="Transposase_mut"/>
    <property type="match status" value="1"/>
</dbReference>
<evidence type="ECO:0000256" key="5">
    <source>
        <dbReference type="ARBA" id="ARBA00023172"/>
    </source>
</evidence>
<sequence length="128" mass="15021">MNILNKEELERQIQEGKEISLDGILEKFKNLLRESIQTASEVEMTSHLGYDKHQESSNPNYRNGTNKKILKSKYGEVDVSIPRDRDGTFEPQLVKKRERLLKDSEDLILSLYTKGMSVRDIQNHFKYY</sequence>
<evidence type="ECO:0000256" key="1">
    <source>
        <dbReference type="ARBA" id="ARBA00002190"/>
    </source>
</evidence>
<evidence type="ECO:0000313" key="8">
    <source>
        <dbReference type="Proteomes" id="UP000290378"/>
    </source>
</evidence>
<dbReference type="RefSeq" id="WP_129014711.1">
    <property type="nucleotide sequence ID" value="NZ_CBCSEI010000033.1"/>
</dbReference>
<dbReference type="GO" id="GO:0006313">
    <property type="term" value="P:DNA transposition"/>
    <property type="evidence" value="ECO:0007669"/>
    <property type="project" value="UniProtKB-UniRule"/>
</dbReference>
<organism evidence="7 8">
    <name type="scientific">Arcobacter cloacae</name>
    <dbReference type="NCBI Taxonomy" id="1054034"/>
    <lineage>
        <taxon>Bacteria</taxon>
        <taxon>Pseudomonadati</taxon>
        <taxon>Campylobacterota</taxon>
        <taxon>Epsilonproteobacteria</taxon>
        <taxon>Campylobacterales</taxon>
        <taxon>Arcobacteraceae</taxon>
        <taxon>Arcobacter</taxon>
    </lineage>
</organism>
<dbReference type="PANTHER" id="PTHR33217:SF8">
    <property type="entry name" value="MUTATOR FAMILY TRANSPOSASE"/>
    <property type="match status" value="1"/>
</dbReference>
<evidence type="ECO:0000256" key="4">
    <source>
        <dbReference type="ARBA" id="ARBA00023125"/>
    </source>
</evidence>
<reference evidence="7 8" key="1">
    <citation type="submission" date="2017-09" db="EMBL/GenBank/DDBJ databases">
        <title>Genomics of the genus Arcobacter.</title>
        <authorList>
            <person name="Perez-Cataluna A."/>
            <person name="Figueras M.J."/>
            <person name="Salas-Masso N."/>
        </authorList>
    </citation>
    <scope>NUCLEOTIDE SEQUENCE [LARGE SCALE GENOMIC DNA]</scope>
    <source>
        <strain evidence="7 8">CECT 7834</strain>
    </source>
</reference>
<keyword evidence="8" id="KW-1185">Reference proteome</keyword>
<comment type="caution">
    <text evidence="7">The sequence shown here is derived from an EMBL/GenBank/DDBJ whole genome shotgun (WGS) entry which is preliminary data.</text>
</comment>
<dbReference type="GO" id="GO:0003677">
    <property type="term" value="F:DNA binding"/>
    <property type="evidence" value="ECO:0007669"/>
    <property type="project" value="UniProtKB-UniRule"/>
</dbReference>
<evidence type="ECO:0000256" key="2">
    <source>
        <dbReference type="ARBA" id="ARBA00010961"/>
    </source>
</evidence>
<comment type="function">
    <text evidence="1 6">Required for the transposition of the insertion element.</text>
</comment>
<accession>A0AA94FAL5</accession>
<evidence type="ECO:0000313" key="7">
    <source>
        <dbReference type="EMBL" id="RXI37038.1"/>
    </source>
</evidence>
<dbReference type="GO" id="GO:0004803">
    <property type="term" value="F:transposase activity"/>
    <property type="evidence" value="ECO:0007669"/>
    <property type="project" value="UniProtKB-UniRule"/>
</dbReference>
<protein>
    <recommendedName>
        <fullName evidence="6">Mutator family transposase</fullName>
    </recommendedName>
</protein>
<dbReference type="EMBL" id="NXII01000040">
    <property type="protein sequence ID" value="RXI37038.1"/>
    <property type="molecule type" value="Genomic_DNA"/>
</dbReference>
<keyword evidence="5 6" id="KW-0233">DNA recombination</keyword>
<keyword evidence="4 6" id="KW-0238">DNA-binding</keyword>
<dbReference type="InterPro" id="IPR001207">
    <property type="entry name" value="Transposase_mutator"/>
</dbReference>
<proteinExistence type="inferred from homology"/>
<comment type="similarity">
    <text evidence="2 6">Belongs to the transposase mutator family.</text>
</comment>
<name>A0AA94FAL5_9BACT</name>